<gene>
    <name evidence="2" type="ORF">LP52_11330</name>
</gene>
<dbReference type="InterPro" id="IPR006059">
    <property type="entry name" value="SBP"/>
</dbReference>
<dbReference type="InterPro" id="IPR050490">
    <property type="entry name" value="Bact_solute-bd_prot1"/>
</dbReference>
<evidence type="ECO:0000313" key="2">
    <source>
        <dbReference type="EMBL" id="KIH98728.1"/>
    </source>
</evidence>
<dbReference type="Pfam" id="PF01547">
    <property type="entry name" value="SBP_bac_1"/>
    <property type="match status" value="1"/>
</dbReference>
<reference evidence="3" key="1">
    <citation type="journal article" date="2015" name="Chem. Biol.">
        <title>Structure, bioactivity, and resistance mechanism of streptomonomicin, an unusual lasso Peptide from an understudied halophilic actinomycete.</title>
        <authorList>
            <person name="Metelev M."/>
            <person name="Tietz J.I."/>
            <person name="Melby J.O."/>
            <person name="Blair P.M."/>
            <person name="Zhu L."/>
            <person name="Livnat I."/>
            <person name="Severinov K."/>
            <person name="Mitchell D.A."/>
        </authorList>
    </citation>
    <scope>NUCLEOTIDE SEQUENCE [LARGE SCALE GENOMIC DNA]</scope>
    <source>
        <strain evidence="3">YIM 90003</strain>
    </source>
</reference>
<protein>
    <recommendedName>
        <fullName evidence="4">Sugar ABC transporter substrate-binding protein</fullName>
    </recommendedName>
</protein>
<proteinExistence type="predicted"/>
<dbReference type="SUPFAM" id="SSF53850">
    <property type="entry name" value="Periplasmic binding protein-like II"/>
    <property type="match status" value="1"/>
</dbReference>
<dbReference type="RefSeq" id="WP_040273120.1">
    <property type="nucleotide sequence ID" value="NZ_JROO01000020.1"/>
</dbReference>
<dbReference type="EMBL" id="JROO01000020">
    <property type="protein sequence ID" value="KIH98728.1"/>
    <property type="molecule type" value="Genomic_DNA"/>
</dbReference>
<dbReference type="Proteomes" id="UP000031675">
    <property type="component" value="Unassembled WGS sequence"/>
</dbReference>
<keyword evidence="1" id="KW-0732">Signal</keyword>
<evidence type="ECO:0000313" key="3">
    <source>
        <dbReference type="Proteomes" id="UP000031675"/>
    </source>
</evidence>
<feature type="signal peptide" evidence="1">
    <location>
        <begin position="1"/>
        <end position="18"/>
    </location>
</feature>
<evidence type="ECO:0000256" key="1">
    <source>
        <dbReference type="SAM" id="SignalP"/>
    </source>
</evidence>
<dbReference type="OrthoDB" id="2515046at2"/>
<name>A0A0C2G610_9ACTN</name>
<accession>A0A0C2G610</accession>
<evidence type="ECO:0008006" key="4">
    <source>
        <dbReference type="Google" id="ProtNLM"/>
    </source>
</evidence>
<dbReference type="PANTHER" id="PTHR43649">
    <property type="entry name" value="ARABINOSE-BINDING PROTEIN-RELATED"/>
    <property type="match status" value="1"/>
</dbReference>
<dbReference type="STRING" id="183763.LP52_11330"/>
<dbReference type="AlphaFoldDB" id="A0A0C2G610"/>
<feature type="chain" id="PRO_5039596747" description="Sugar ABC transporter substrate-binding protein" evidence="1">
    <location>
        <begin position="19"/>
        <end position="448"/>
    </location>
</feature>
<dbReference type="PROSITE" id="PS51257">
    <property type="entry name" value="PROKAR_LIPOPROTEIN"/>
    <property type="match status" value="1"/>
</dbReference>
<sequence length="448" mass="47813">MRLSRTALSAAAPGICLALLATGCGGGDADGGTGSSGDRSAEIEAALEEGGELTLWTWSTKFESAVTAFEEEHPDVDVEIVNAGQSADQYTALQNAISSGENIPDLAMVEYFALPELALSEQLVSVDEWGLGGLKDEFTESSWRQMTYGDTAYGLPNNTGPLIMLYNQKVFDEAGIDEPPATWEEYAEAAETIKDELPDSRIASIDPGDAGGLDSLIWQGGGRPFQHDGESVTVDFTGEDTAKVNDYWSDLISRDLVAPEPGWTDEWWRSLGDGSLATWTTGAWALGNISSTLTDNAGDFRVAPAPMWDADDPQNAENGGSGFSVVEGSDDTALAMGFLQWFSLNEASVDAQLDAGSFPAQSAPLEDPEWLNKEFEYFGGQQANKVLADASGQVAQGWQYLPYQVYANSVFGDSVGSEISEGGAVQDGAEKWGEQLRSYGEDQGFDVG</sequence>
<organism evidence="2 3">
    <name type="scientific">Streptomonospora alba</name>
    <dbReference type="NCBI Taxonomy" id="183763"/>
    <lineage>
        <taxon>Bacteria</taxon>
        <taxon>Bacillati</taxon>
        <taxon>Actinomycetota</taxon>
        <taxon>Actinomycetes</taxon>
        <taxon>Streptosporangiales</taxon>
        <taxon>Nocardiopsidaceae</taxon>
        <taxon>Streptomonospora</taxon>
    </lineage>
</organism>
<dbReference type="Gene3D" id="3.40.190.10">
    <property type="entry name" value="Periplasmic binding protein-like II"/>
    <property type="match status" value="1"/>
</dbReference>
<comment type="caution">
    <text evidence="2">The sequence shown here is derived from an EMBL/GenBank/DDBJ whole genome shotgun (WGS) entry which is preliminary data.</text>
</comment>
<keyword evidence="3" id="KW-1185">Reference proteome</keyword>
<dbReference type="PANTHER" id="PTHR43649:SF14">
    <property type="entry name" value="BLR3389 PROTEIN"/>
    <property type="match status" value="1"/>
</dbReference>